<reference evidence="1" key="1">
    <citation type="submission" date="2023-07" db="EMBL/GenBank/DDBJ databases">
        <authorList>
            <consortium name="CYATHOMIX"/>
        </authorList>
    </citation>
    <scope>NUCLEOTIDE SEQUENCE</scope>
    <source>
        <strain evidence="1">N/A</strain>
    </source>
</reference>
<sequence length="265" mass="29192">MDYEISEGKVVELKIPKEHVKMLNMENGVHVKMSNITFKSTMKVTLKVGVLLFEAGVPGDITVETNNAEVDIALRWQNFTLKPNVTVKADFDIKYGGLLSAASLLPEAFSKQAKIYAEKNIPSTVSDYITQVLNPHLSSLRRVYVGLGLSQFDIYWRTQNQTISMAMRPKSAGPMKEALKHNQNGKMVCITSEILSAFRQTSRAKREVFASNLVKKAAPVLISCKSPQGTCSTSSCSYCVDIRINPPSARNGTSGLELLSTCLPK</sequence>
<gene>
    <name evidence="1" type="ORF">CYNAS_LOCUS3345</name>
</gene>
<organism evidence="1 2">
    <name type="scientific">Cylicocyclus nassatus</name>
    <name type="common">Nematode worm</name>
    <dbReference type="NCBI Taxonomy" id="53992"/>
    <lineage>
        <taxon>Eukaryota</taxon>
        <taxon>Metazoa</taxon>
        <taxon>Ecdysozoa</taxon>
        <taxon>Nematoda</taxon>
        <taxon>Chromadorea</taxon>
        <taxon>Rhabditida</taxon>
        <taxon>Rhabditina</taxon>
        <taxon>Rhabditomorpha</taxon>
        <taxon>Strongyloidea</taxon>
        <taxon>Strongylidae</taxon>
        <taxon>Cylicocyclus</taxon>
    </lineage>
</organism>
<dbReference type="EMBL" id="CATQJL010000001">
    <property type="protein sequence ID" value="CAJ0591362.1"/>
    <property type="molecule type" value="Genomic_DNA"/>
</dbReference>
<dbReference type="Proteomes" id="UP001176961">
    <property type="component" value="Unassembled WGS sequence"/>
</dbReference>
<protein>
    <submittedName>
        <fullName evidence="1">Uncharacterized protein</fullName>
    </submittedName>
</protein>
<comment type="caution">
    <text evidence="1">The sequence shown here is derived from an EMBL/GenBank/DDBJ whole genome shotgun (WGS) entry which is preliminary data.</text>
</comment>
<evidence type="ECO:0000313" key="1">
    <source>
        <dbReference type="EMBL" id="CAJ0591362.1"/>
    </source>
</evidence>
<name>A0AA36DSP2_CYLNA</name>
<dbReference type="AlphaFoldDB" id="A0AA36DSP2"/>
<proteinExistence type="predicted"/>
<evidence type="ECO:0000313" key="2">
    <source>
        <dbReference type="Proteomes" id="UP001176961"/>
    </source>
</evidence>
<accession>A0AA36DSP2</accession>
<dbReference type="Gene3D" id="3.15.10.10">
    <property type="entry name" value="Bactericidal permeability-increasing protein, domain 1"/>
    <property type="match status" value="1"/>
</dbReference>
<keyword evidence="2" id="KW-1185">Reference proteome</keyword>